<sequence length="59" mass="6132">KYLPGVPSAEYNPYSGAAATAPSSAETTDHASPIDTSGTQPLLPDRDAKVNQNRVAFNA</sequence>
<gene>
    <name evidence="1" type="ORF">EV182_006223</name>
</gene>
<comment type="caution">
    <text evidence="1">The sequence shown here is derived from an EMBL/GenBank/DDBJ whole genome shotgun (WGS) entry which is preliminary data.</text>
</comment>
<accession>A0ACC1HLP4</accession>
<protein>
    <submittedName>
        <fullName evidence="1">Uncharacterized protein</fullName>
    </submittedName>
</protein>
<feature type="non-terminal residue" evidence="1">
    <location>
        <position position="1"/>
    </location>
</feature>
<evidence type="ECO:0000313" key="2">
    <source>
        <dbReference type="Proteomes" id="UP001145114"/>
    </source>
</evidence>
<keyword evidence="2" id="KW-1185">Reference proteome</keyword>
<evidence type="ECO:0000313" key="1">
    <source>
        <dbReference type="EMBL" id="KAJ1677414.1"/>
    </source>
</evidence>
<dbReference type="EMBL" id="JAMZIH010002487">
    <property type="protein sequence ID" value="KAJ1677414.1"/>
    <property type="molecule type" value="Genomic_DNA"/>
</dbReference>
<name>A0ACC1HLP4_9FUNG</name>
<proteinExistence type="predicted"/>
<organism evidence="1 2">
    <name type="scientific">Spiromyces aspiralis</name>
    <dbReference type="NCBI Taxonomy" id="68401"/>
    <lineage>
        <taxon>Eukaryota</taxon>
        <taxon>Fungi</taxon>
        <taxon>Fungi incertae sedis</taxon>
        <taxon>Zoopagomycota</taxon>
        <taxon>Kickxellomycotina</taxon>
        <taxon>Kickxellomycetes</taxon>
        <taxon>Kickxellales</taxon>
        <taxon>Kickxellaceae</taxon>
        <taxon>Spiromyces</taxon>
    </lineage>
</organism>
<reference evidence="1" key="1">
    <citation type="submission" date="2022-06" db="EMBL/GenBank/DDBJ databases">
        <title>Phylogenomic reconstructions and comparative analyses of Kickxellomycotina fungi.</title>
        <authorList>
            <person name="Reynolds N.K."/>
            <person name="Stajich J.E."/>
            <person name="Barry K."/>
            <person name="Grigoriev I.V."/>
            <person name="Crous P."/>
            <person name="Smith M.E."/>
        </authorList>
    </citation>
    <scope>NUCLEOTIDE SEQUENCE</scope>
    <source>
        <strain evidence="1">RSA 2271</strain>
    </source>
</reference>
<dbReference type="Proteomes" id="UP001145114">
    <property type="component" value="Unassembled WGS sequence"/>
</dbReference>